<dbReference type="Gene3D" id="3.40.50.300">
    <property type="entry name" value="P-loop containing nucleotide triphosphate hydrolases"/>
    <property type="match status" value="1"/>
</dbReference>
<dbReference type="InterPro" id="IPR052156">
    <property type="entry name" value="BCAA_Transport_ATP-bd_LivF"/>
</dbReference>
<dbReference type="PANTHER" id="PTHR43820">
    <property type="entry name" value="HIGH-AFFINITY BRANCHED-CHAIN AMINO ACID TRANSPORT ATP-BINDING PROTEIN LIVF"/>
    <property type="match status" value="1"/>
</dbReference>
<comment type="similarity">
    <text evidence="1">Belongs to the ABC transporter superfamily.</text>
</comment>
<comment type="caution">
    <text evidence="7">The sequence shown here is derived from an EMBL/GenBank/DDBJ whole genome shotgun (WGS) entry which is preliminary data.</text>
</comment>
<dbReference type="RefSeq" id="WP_192768477.1">
    <property type="nucleotide sequence ID" value="NZ_JADBEB010000001.1"/>
</dbReference>
<sequence>MLTVQGLDVAYGRAQVLFGVDLEAPAGGLVCVMGRNGVGKTTLLKAIMGVLPVRAGRVVFAGEEITGLRTHERVRRGLGYVPPGHETFPQLTVAENLQVAAEAAGEVSRGAVDEALDLFPALPALLRRRAGFLSGGQQQQLAIARALVSRPRMLLLDEPTEGIQPSIILEIEEAVQRLHSELGLAILLVEQYLDLALRVADRFVILDAGEVVRSGDRDDLRDPSVHGLLSV</sequence>
<evidence type="ECO:0000313" key="7">
    <source>
        <dbReference type="EMBL" id="MBE1488917.1"/>
    </source>
</evidence>
<keyword evidence="5" id="KW-0029">Amino-acid transport</keyword>
<dbReference type="PANTHER" id="PTHR43820:SF5">
    <property type="entry name" value="HIGH-AFFINITY BRANCHED-CHAIN AMINO ACID TRANSPORT ATP-BINDING PROTEIN"/>
    <property type="match status" value="1"/>
</dbReference>
<dbReference type="InterPro" id="IPR017780">
    <property type="entry name" value="ABC_transptr_urea_ATP-bd_UrtE"/>
</dbReference>
<name>A0A927M6I4_9ACTN</name>
<evidence type="ECO:0000313" key="8">
    <source>
        <dbReference type="Proteomes" id="UP000649753"/>
    </source>
</evidence>
<dbReference type="Proteomes" id="UP000649753">
    <property type="component" value="Unassembled WGS sequence"/>
</dbReference>
<keyword evidence="4 7" id="KW-0067">ATP-binding</keyword>
<dbReference type="GO" id="GO:0016887">
    <property type="term" value="F:ATP hydrolysis activity"/>
    <property type="evidence" value="ECO:0007669"/>
    <property type="project" value="InterPro"/>
</dbReference>
<keyword evidence="8" id="KW-1185">Reference proteome</keyword>
<evidence type="ECO:0000256" key="3">
    <source>
        <dbReference type="ARBA" id="ARBA00022741"/>
    </source>
</evidence>
<reference evidence="7" key="1">
    <citation type="submission" date="2020-10" db="EMBL/GenBank/DDBJ databases">
        <title>Sequencing the genomes of 1000 actinobacteria strains.</title>
        <authorList>
            <person name="Klenk H.-P."/>
        </authorList>
    </citation>
    <scope>NUCLEOTIDE SEQUENCE</scope>
    <source>
        <strain evidence="7">DSM 46832</strain>
    </source>
</reference>
<feature type="domain" description="ABC transporter" evidence="6">
    <location>
        <begin position="2"/>
        <end position="231"/>
    </location>
</feature>
<evidence type="ECO:0000256" key="1">
    <source>
        <dbReference type="ARBA" id="ARBA00005417"/>
    </source>
</evidence>
<dbReference type="GO" id="GO:0005524">
    <property type="term" value="F:ATP binding"/>
    <property type="evidence" value="ECO:0007669"/>
    <property type="project" value="UniProtKB-KW"/>
</dbReference>
<dbReference type="Pfam" id="PF00005">
    <property type="entry name" value="ABC_tran"/>
    <property type="match status" value="1"/>
</dbReference>
<dbReference type="SUPFAM" id="SSF52540">
    <property type="entry name" value="P-loop containing nucleoside triphosphate hydrolases"/>
    <property type="match status" value="1"/>
</dbReference>
<dbReference type="AlphaFoldDB" id="A0A927M6I4"/>
<dbReference type="GO" id="GO:0015658">
    <property type="term" value="F:branched-chain amino acid transmembrane transporter activity"/>
    <property type="evidence" value="ECO:0007669"/>
    <property type="project" value="TreeGrafter"/>
</dbReference>
<dbReference type="InterPro" id="IPR027417">
    <property type="entry name" value="P-loop_NTPase"/>
</dbReference>
<dbReference type="GO" id="GO:0015807">
    <property type="term" value="P:L-amino acid transport"/>
    <property type="evidence" value="ECO:0007669"/>
    <property type="project" value="TreeGrafter"/>
</dbReference>
<dbReference type="CDD" id="cd03224">
    <property type="entry name" value="ABC_TM1139_LivF_branched"/>
    <property type="match status" value="1"/>
</dbReference>
<evidence type="ECO:0000259" key="6">
    <source>
        <dbReference type="PROSITE" id="PS50893"/>
    </source>
</evidence>
<keyword evidence="2" id="KW-0813">Transport</keyword>
<dbReference type="EMBL" id="JADBEB010000001">
    <property type="protein sequence ID" value="MBE1488917.1"/>
    <property type="molecule type" value="Genomic_DNA"/>
</dbReference>
<dbReference type="InterPro" id="IPR003593">
    <property type="entry name" value="AAA+_ATPase"/>
</dbReference>
<evidence type="ECO:0000256" key="4">
    <source>
        <dbReference type="ARBA" id="ARBA00022840"/>
    </source>
</evidence>
<gene>
    <name evidence="7" type="ORF">H4W31_004555</name>
</gene>
<organism evidence="7 8">
    <name type="scientific">Plantactinospora soyae</name>
    <dbReference type="NCBI Taxonomy" id="1544732"/>
    <lineage>
        <taxon>Bacteria</taxon>
        <taxon>Bacillati</taxon>
        <taxon>Actinomycetota</taxon>
        <taxon>Actinomycetes</taxon>
        <taxon>Micromonosporales</taxon>
        <taxon>Micromonosporaceae</taxon>
        <taxon>Plantactinospora</taxon>
    </lineage>
</organism>
<dbReference type="PROSITE" id="PS50893">
    <property type="entry name" value="ABC_TRANSPORTER_2"/>
    <property type="match status" value="1"/>
</dbReference>
<accession>A0A927M6I4</accession>
<dbReference type="InterPro" id="IPR003439">
    <property type="entry name" value="ABC_transporter-like_ATP-bd"/>
</dbReference>
<evidence type="ECO:0000256" key="2">
    <source>
        <dbReference type="ARBA" id="ARBA00022448"/>
    </source>
</evidence>
<protein>
    <submittedName>
        <fullName evidence="7">Urea transport system ATP-binding protein</fullName>
    </submittedName>
</protein>
<keyword evidence="3" id="KW-0547">Nucleotide-binding</keyword>
<evidence type="ECO:0000256" key="5">
    <source>
        <dbReference type="ARBA" id="ARBA00022970"/>
    </source>
</evidence>
<proteinExistence type="inferred from homology"/>
<dbReference type="SMART" id="SM00382">
    <property type="entry name" value="AAA"/>
    <property type="match status" value="1"/>
</dbReference>
<dbReference type="NCBIfam" id="TIGR03410">
    <property type="entry name" value="urea_trans_UrtE"/>
    <property type="match status" value="1"/>
</dbReference>